<name>A0A7C0Y7P2_9BACT</name>
<dbReference type="Gene3D" id="2.40.170.20">
    <property type="entry name" value="TonB-dependent receptor, beta-barrel domain"/>
    <property type="match status" value="1"/>
</dbReference>
<keyword evidence="2" id="KW-0472">Membrane</keyword>
<comment type="caution">
    <text evidence="4">The sequence shown here is derived from an EMBL/GenBank/DDBJ whole genome shotgun (WGS) entry which is preliminary data.</text>
</comment>
<dbReference type="Pfam" id="PF11854">
    <property type="entry name" value="MtrB_PioB"/>
    <property type="match status" value="1"/>
</dbReference>
<reference evidence="4" key="1">
    <citation type="journal article" date="2020" name="mSystems">
        <title>Genome- and Community-Level Interaction Insights into Carbon Utilization and Element Cycling Functions of Hydrothermarchaeota in Hydrothermal Sediment.</title>
        <authorList>
            <person name="Zhou Z."/>
            <person name="Liu Y."/>
            <person name="Xu W."/>
            <person name="Pan J."/>
            <person name="Luo Z.H."/>
            <person name="Li M."/>
        </authorList>
    </citation>
    <scope>NUCLEOTIDE SEQUENCE [LARGE SCALE GENOMIC DNA]</scope>
    <source>
        <strain evidence="4">HyVt-115</strain>
    </source>
</reference>
<evidence type="ECO:0000256" key="3">
    <source>
        <dbReference type="ARBA" id="ARBA00023237"/>
    </source>
</evidence>
<evidence type="ECO:0000256" key="1">
    <source>
        <dbReference type="ARBA" id="ARBA00004442"/>
    </source>
</evidence>
<gene>
    <name evidence="4" type="ORF">ENF32_00995</name>
</gene>
<dbReference type="InterPro" id="IPR036942">
    <property type="entry name" value="Beta-barrel_TonB_sf"/>
</dbReference>
<proteinExistence type="predicted"/>
<evidence type="ECO:0008006" key="5">
    <source>
        <dbReference type="Google" id="ProtNLM"/>
    </source>
</evidence>
<dbReference type="InterPro" id="IPR020016">
    <property type="entry name" value="Decahaem-assoc_OM_MtrB/PioB"/>
</dbReference>
<dbReference type="Proteomes" id="UP000885690">
    <property type="component" value="Unassembled WGS sequence"/>
</dbReference>
<dbReference type="GO" id="GO:0009279">
    <property type="term" value="C:cell outer membrane"/>
    <property type="evidence" value="ECO:0007669"/>
    <property type="project" value="UniProtKB-SubCell"/>
</dbReference>
<dbReference type="EMBL" id="DQWS01000041">
    <property type="protein sequence ID" value="HDD52629.1"/>
    <property type="molecule type" value="Genomic_DNA"/>
</dbReference>
<dbReference type="AlphaFoldDB" id="A0A7C0Y7P2"/>
<dbReference type="SUPFAM" id="SSF56935">
    <property type="entry name" value="Porins"/>
    <property type="match status" value="1"/>
</dbReference>
<protein>
    <recommendedName>
        <fullName evidence="5">TonB-dependent receptor</fullName>
    </recommendedName>
</protein>
<keyword evidence="3" id="KW-0998">Cell outer membrane</keyword>
<evidence type="ECO:0000256" key="2">
    <source>
        <dbReference type="ARBA" id="ARBA00023136"/>
    </source>
</evidence>
<feature type="non-terminal residue" evidence="4">
    <location>
        <position position="1"/>
    </location>
</feature>
<organism evidence="4">
    <name type="scientific">Thermosulfidibacter takaii</name>
    <dbReference type="NCBI Taxonomy" id="412593"/>
    <lineage>
        <taxon>Bacteria</taxon>
        <taxon>Pseudomonadati</taxon>
        <taxon>Thermosulfidibacterota</taxon>
        <taxon>Thermosulfidibacteria</taxon>
        <taxon>Thermosulfidibacterales</taxon>
        <taxon>Thermosulfidibacteraceae</taxon>
    </lineage>
</organism>
<comment type="subcellular location">
    <subcellularLocation>
        <location evidence="1">Cell outer membrane</location>
    </subcellularLocation>
</comment>
<sequence length="323" mass="37903">RLLYENEVRPYGEVPDVDKDTDTVKLRVDLPYATTFYGSFVTSRVENTYTDNSYDMDVYFARLTTSFINGVTLSGHFRYYDLNNDDVDVRLEKIANNPSGGDPYPGHPVSDFDYERRSNMDRQVTEAGLDFSWRFAKGYNLRGGYTFKEIDRDNLHWKKYFDPSMKDERFLEDETTEIHDFKIALNARPFETLTGRVSYEYEYRDDPFENHNGICLKDLDGISGAPYYEIFRNAYRGEDASNVPTDTHKVKLNATWAPSGKYSMNVNFQYTYQENDDSDWENNTYIAGINFWLSPVNNLYVTLGYNYERNEYETRLCYDFFAG</sequence>
<evidence type="ECO:0000313" key="4">
    <source>
        <dbReference type="EMBL" id="HDD52629.1"/>
    </source>
</evidence>
<accession>A0A7C0Y7P2</accession>